<evidence type="ECO:0000256" key="3">
    <source>
        <dbReference type="ARBA" id="ARBA00022801"/>
    </source>
</evidence>
<dbReference type="OrthoDB" id="326451at2"/>
<feature type="binding site" evidence="6">
    <location>
        <position position="144"/>
    </location>
    <ligand>
        <name>Zn(2+)</name>
        <dbReference type="ChEBI" id="CHEBI:29105"/>
        <note>catalytic</note>
    </ligand>
</feature>
<dbReference type="InterPro" id="IPR008901">
    <property type="entry name" value="ACER"/>
</dbReference>
<evidence type="ECO:0000256" key="6">
    <source>
        <dbReference type="PIRSR" id="PIRSR608901-2"/>
    </source>
</evidence>
<keyword evidence="5 7" id="KW-0472">Membrane</keyword>
<proteinExistence type="predicted"/>
<evidence type="ECO:0000313" key="8">
    <source>
        <dbReference type="EMBL" id="TFU00358.1"/>
    </source>
</evidence>
<dbReference type="GO" id="GO:0016020">
    <property type="term" value="C:membrane"/>
    <property type="evidence" value="ECO:0007669"/>
    <property type="project" value="UniProtKB-SubCell"/>
</dbReference>
<reference evidence="8 9" key="1">
    <citation type="submission" date="2019-02" db="EMBL/GenBank/DDBJ databases">
        <title>Polymorphobacter sp. isolated from the lake at the Tibet of China.</title>
        <authorList>
            <person name="Li A."/>
        </authorList>
    </citation>
    <scope>NUCLEOTIDE SEQUENCE [LARGE SCALE GENOMIC DNA]</scope>
    <source>
        <strain evidence="8 9">DJ1R-1</strain>
    </source>
</reference>
<feature type="transmembrane region" description="Helical" evidence="7">
    <location>
        <begin position="149"/>
        <end position="171"/>
    </location>
</feature>
<evidence type="ECO:0000256" key="7">
    <source>
        <dbReference type="SAM" id="Phobius"/>
    </source>
</evidence>
<feature type="transmembrane region" description="Helical" evidence="7">
    <location>
        <begin position="183"/>
        <end position="200"/>
    </location>
</feature>
<keyword evidence="9" id="KW-1185">Reference proteome</keyword>
<evidence type="ECO:0000313" key="9">
    <source>
        <dbReference type="Proteomes" id="UP000297737"/>
    </source>
</evidence>
<feature type="binding site" evidence="6">
    <location>
        <position position="267"/>
    </location>
    <ligand>
        <name>Zn(2+)</name>
        <dbReference type="ChEBI" id="CHEBI:29105"/>
        <note>catalytic</note>
    </ligand>
</feature>
<comment type="cofactor">
    <cofactor evidence="6">
        <name>Zn(2+)</name>
        <dbReference type="ChEBI" id="CHEBI:29105"/>
    </cofactor>
</comment>
<feature type="transmembrane region" description="Helical" evidence="7">
    <location>
        <begin position="125"/>
        <end position="143"/>
    </location>
</feature>
<comment type="caution">
    <text evidence="8">The sequence shown here is derived from an EMBL/GenBank/DDBJ whole genome shotgun (WGS) entry which is preliminary data.</text>
</comment>
<evidence type="ECO:0000256" key="5">
    <source>
        <dbReference type="ARBA" id="ARBA00023136"/>
    </source>
</evidence>
<keyword evidence="2 7" id="KW-0812">Transmembrane</keyword>
<sequence>MRRQRHGWSSKAGRCVSARLALRPDSAPNAGSGGACMPTIRQWVEAVAATLLTVAATLALLQALGPDWTRFAPATCLGTHCFCETPRTGTLILQPANSWSSFGFVFVGWWIILDRQRSATFGGAVAAWYGLTAIFIGVGSVMLHATLTLWGQFLDVVGMYLLGSLVLAWALRRWRCLSDNSSVAIYVALCSVLIGLLLLVPETRRWLFAVVLVAAIAAEWFGARPRRIGVAPHWFLAGLVANIAAFALWVPDQARTLCAPDSLWQGHAAWHLLGAVAVACSYIYYRGETRPARAD</sequence>
<gene>
    <name evidence="8" type="ORF">EUV02_15010</name>
</gene>
<dbReference type="EMBL" id="SIHO01000004">
    <property type="protein sequence ID" value="TFU00358.1"/>
    <property type="molecule type" value="Genomic_DNA"/>
</dbReference>
<keyword evidence="3" id="KW-0378">Hydrolase</keyword>
<feature type="transmembrane region" description="Helical" evidence="7">
    <location>
        <begin position="268"/>
        <end position="285"/>
    </location>
</feature>
<dbReference type="AlphaFoldDB" id="A0A4Y9EJI5"/>
<keyword evidence="6" id="KW-0479">Metal-binding</keyword>
<name>A0A4Y9EJI5_9SPHN</name>
<organism evidence="8 9">
    <name type="scientific">Glacieibacterium arshaanense</name>
    <dbReference type="NCBI Taxonomy" id="2511025"/>
    <lineage>
        <taxon>Bacteria</taxon>
        <taxon>Pseudomonadati</taxon>
        <taxon>Pseudomonadota</taxon>
        <taxon>Alphaproteobacteria</taxon>
        <taxon>Sphingomonadales</taxon>
        <taxon>Sphingosinicellaceae</taxon>
        <taxon>Glacieibacterium</taxon>
    </lineage>
</organism>
<dbReference type="GO" id="GO:0046872">
    <property type="term" value="F:metal ion binding"/>
    <property type="evidence" value="ECO:0007669"/>
    <property type="project" value="UniProtKB-KW"/>
</dbReference>
<evidence type="ECO:0000256" key="4">
    <source>
        <dbReference type="ARBA" id="ARBA00022989"/>
    </source>
</evidence>
<dbReference type="GO" id="GO:0006672">
    <property type="term" value="P:ceramide metabolic process"/>
    <property type="evidence" value="ECO:0007669"/>
    <property type="project" value="InterPro"/>
</dbReference>
<feature type="transmembrane region" description="Helical" evidence="7">
    <location>
        <begin position="96"/>
        <end position="113"/>
    </location>
</feature>
<keyword evidence="6" id="KW-0862">Zinc</keyword>
<protein>
    <recommendedName>
        <fullName evidence="10">Ceramidase</fullName>
    </recommendedName>
</protein>
<evidence type="ECO:0000256" key="2">
    <source>
        <dbReference type="ARBA" id="ARBA00022692"/>
    </source>
</evidence>
<accession>A0A4Y9EJI5</accession>
<dbReference type="GO" id="GO:0016811">
    <property type="term" value="F:hydrolase activity, acting on carbon-nitrogen (but not peptide) bonds, in linear amides"/>
    <property type="evidence" value="ECO:0007669"/>
    <property type="project" value="InterPro"/>
</dbReference>
<dbReference type="Pfam" id="PF05875">
    <property type="entry name" value="Ceramidase"/>
    <property type="match status" value="1"/>
</dbReference>
<feature type="transmembrane region" description="Helical" evidence="7">
    <location>
        <begin position="43"/>
        <end position="64"/>
    </location>
</feature>
<comment type="subcellular location">
    <subcellularLocation>
        <location evidence="1">Membrane</location>
        <topology evidence="1">Multi-pass membrane protein</topology>
    </subcellularLocation>
</comment>
<evidence type="ECO:0000256" key="1">
    <source>
        <dbReference type="ARBA" id="ARBA00004141"/>
    </source>
</evidence>
<feature type="binding site" evidence="6">
    <location>
        <position position="271"/>
    </location>
    <ligand>
        <name>Zn(2+)</name>
        <dbReference type="ChEBI" id="CHEBI:29105"/>
        <note>catalytic</note>
    </ligand>
</feature>
<evidence type="ECO:0008006" key="10">
    <source>
        <dbReference type="Google" id="ProtNLM"/>
    </source>
</evidence>
<feature type="transmembrane region" description="Helical" evidence="7">
    <location>
        <begin position="230"/>
        <end position="248"/>
    </location>
</feature>
<keyword evidence="4 7" id="KW-1133">Transmembrane helix</keyword>
<dbReference type="Proteomes" id="UP000297737">
    <property type="component" value="Unassembled WGS sequence"/>
</dbReference>
<feature type="transmembrane region" description="Helical" evidence="7">
    <location>
        <begin position="206"/>
        <end position="223"/>
    </location>
</feature>